<dbReference type="Pfam" id="PF01217">
    <property type="entry name" value="Clat_adaptor_s"/>
    <property type="match status" value="1"/>
</dbReference>
<comment type="similarity">
    <text evidence="7">Belongs to the adaptor complexes medium subunit family.</text>
</comment>
<sequence length="430" mass="48431">MISGVFIHSHKGEVQLFRLYRADIRRSVSDLFRIHVVSNPDVRAPLHTFGSTTFFHIRHEDLYLVAVSKQNVSATLVFEFLHKFIEITCAYFGKLNEDVLHANYPVVYELLDEVMDFGYPQTTEIDALKLYIAQETINPDKLIRDSSRITNMATGKISWRKEGIKHKRNECFVDVIESLNLVISNKGTILKADVSGQIMVKSFLTGMPECRLGLNDKVLLEKPSESGKKSSSASVELDASNFHQCVRLGRFATDRTISFVPPDGDFELMRYRTVESIQLPFRVHTLVNEVGKTRVDYKIVIRATFGSRLAASDVVLNIPTPPNTAKAACRVSPGGGKARFKAGENCIVWKIGRFQGQAEYTFTASADLTATTAGKTVWSRPPVVAKFQVPQFAASGLHVRFLQVKEPQLLYETIKWVRYNTRAGVCEYRI</sequence>
<dbReference type="InterPro" id="IPR011012">
    <property type="entry name" value="Longin-like_dom_sf"/>
</dbReference>
<keyword evidence="3 7" id="KW-0653">Protein transport</keyword>
<dbReference type="EMBL" id="KB932208">
    <property type="protein sequence ID" value="KCV68575.1"/>
    <property type="molecule type" value="Genomic_DNA"/>
</dbReference>
<dbReference type="OMA" id="VWKIPRI"/>
<evidence type="ECO:0000313" key="10">
    <source>
        <dbReference type="Proteomes" id="UP000030693"/>
    </source>
</evidence>
<dbReference type="PROSITE" id="PS51072">
    <property type="entry name" value="MHD"/>
    <property type="match status" value="1"/>
</dbReference>
<dbReference type="InterPro" id="IPR028565">
    <property type="entry name" value="MHD"/>
</dbReference>
<dbReference type="GO" id="GO:0006897">
    <property type="term" value="P:endocytosis"/>
    <property type="evidence" value="ECO:0007669"/>
    <property type="project" value="UniProtKB-KW"/>
</dbReference>
<dbReference type="InterPro" id="IPR022775">
    <property type="entry name" value="AP_mu_sigma_su"/>
</dbReference>
<evidence type="ECO:0000256" key="4">
    <source>
        <dbReference type="ARBA" id="ARBA00023136"/>
    </source>
</evidence>
<dbReference type="CDD" id="cd14836">
    <property type="entry name" value="AP2_Mu_N"/>
    <property type="match status" value="1"/>
</dbReference>
<feature type="domain" description="MHD" evidence="8">
    <location>
        <begin position="168"/>
        <end position="430"/>
    </location>
</feature>
<dbReference type="RefSeq" id="XP_009497007.1">
    <property type="nucleotide sequence ID" value="XM_009498732.1"/>
</dbReference>
<dbReference type="SUPFAM" id="SSF64356">
    <property type="entry name" value="SNARE-like"/>
    <property type="match status" value="1"/>
</dbReference>
<gene>
    <name evidence="9" type="ORF">H696_04869</name>
</gene>
<proteinExistence type="inferred from homology"/>
<evidence type="ECO:0000256" key="1">
    <source>
        <dbReference type="ARBA" id="ARBA00022448"/>
    </source>
</evidence>
<reference evidence="9" key="1">
    <citation type="submission" date="2013-04" db="EMBL/GenBank/DDBJ databases">
        <title>The Genome Sequence of Fonticula alba ATCC 38817.</title>
        <authorList>
            <consortium name="The Broad Institute Genomics Platform"/>
            <person name="Russ C."/>
            <person name="Cuomo C."/>
            <person name="Burger G."/>
            <person name="Gray M.W."/>
            <person name="Holland P.W.H."/>
            <person name="King N."/>
            <person name="Lang F.B.F."/>
            <person name="Roger A.J."/>
            <person name="Ruiz-Trillo I."/>
            <person name="Brown M."/>
            <person name="Walker B."/>
            <person name="Young S."/>
            <person name="Zeng Q."/>
            <person name="Gargeya S."/>
            <person name="Fitzgerald M."/>
            <person name="Haas B."/>
            <person name="Abouelleil A."/>
            <person name="Allen A.W."/>
            <person name="Alvarado L."/>
            <person name="Arachchi H.M."/>
            <person name="Berlin A.M."/>
            <person name="Chapman S.B."/>
            <person name="Gainer-Dewar J."/>
            <person name="Goldberg J."/>
            <person name="Griggs A."/>
            <person name="Gujja S."/>
            <person name="Hansen M."/>
            <person name="Howarth C."/>
            <person name="Imamovic A."/>
            <person name="Ireland A."/>
            <person name="Larimer J."/>
            <person name="McCowan C."/>
            <person name="Murphy C."/>
            <person name="Pearson M."/>
            <person name="Poon T.W."/>
            <person name="Priest M."/>
            <person name="Roberts A."/>
            <person name="Saif S."/>
            <person name="Shea T."/>
            <person name="Sisk P."/>
            <person name="Sykes S."/>
            <person name="Wortman J."/>
            <person name="Nusbaum C."/>
            <person name="Birren B."/>
        </authorList>
    </citation>
    <scope>NUCLEOTIDE SEQUENCE [LARGE SCALE GENOMIC DNA]</scope>
    <source>
        <strain evidence="9">ATCC 38817</strain>
    </source>
</reference>
<accession>A0A058Z2V0</accession>
<evidence type="ECO:0000256" key="5">
    <source>
        <dbReference type="ARBA" id="ARBA00023176"/>
    </source>
</evidence>
<evidence type="ECO:0000256" key="6">
    <source>
        <dbReference type="ARBA" id="ARBA00037878"/>
    </source>
</evidence>
<dbReference type="Gene3D" id="2.60.40.1170">
    <property type="entry name" value="Mu homology domain, subdomain B"/>
    <property type="match status" value="2"/>
</dbReference>
<dbReference type="Pfam" id="PF00928">
    <property type="entry name" value="Adap_comp_sub"/>
    <property type="match status" value="1"/>
</dbReference>
<dbReference type="InterPro" id="IPR050431">
    <property type="entry name" value="Adaptor_comp_med_subunit"/>
</dbReference>
<dbReference type="InterPro" id="IPR043512">
    <property type="entry name" value="Mu2_C"/>
</dbReference>
<dbReference type="eggNOG" id="KOG0938">
    <property type="taxonomic scope" value="Eukaryota"/>
</dbReference>
<dbReference type="GO" id="GO:0005905">
    <property type="term" value="C:clathrin-coated pit"/>
    <property type="evidence" value="ECO:0007669"/>
    <property type="project" value="UniProtKB-KW"/>
</dbReference>
<organism evidence="9">
    <name type="scientific">Fonticula alba</name>
    <name type="common">Slime mold</name>
    <dbReference type="NCBI Taxonomy" id="691883"/>
    <lineage>
        <taxon>Eukaryota</taxon>
        <taxon>Rotosphaerida</taxon>
        <taxon>Fonticulaceae</taxon>
        <taxon>Fonticula</taxon>
    </lineage>
</organism>
<dbReference type="GeneID" id="20529594"/>
<evidence type="ECO:0000259" key="8">
    <source>
        <dbReference type="PROSITE" id="PS51072"/>
    </source>
</evidence>
<keyword evidence="5" id="KW-0168">Coated pit</keyword>
<name>A0A058Z2V0_FONAL</name>
<keyword evidence="2" id="KW-0254">Endocytosis</keyword>
<dbReference type="PRINTS" id="PR00314">
    <property type="entry name" value="CLATHRINADPT"/>
</dbReference>
<dbReference type="InterPro" id="IPR001392">
    <property type="entry name" value="Clathrin_mu"/>
</dbReference>
<dbReference type="PANTHER" id="PTHR10529">
    <property type="entry name" value="AP COMPLEX SUBUNIT MU"/>
    <property type="match status" value="1"/>
</dbReference>
<keyword evidence="4" id="KW-0472">Membrane</keyword>
<dbReference type="SUPFAM" id="SSF49447">
    <property type="entry name" value="Second domain of Mu2 adaptin subunit (ap50) of ap2 adaptor"/>
    <property type="match status" value="1"/>
</dbReference>
<evidence type="ECO:0000313" key="9">
    <source>
        <dbReference type="EMBL" id="KCV68575.1"/>
    </source>
</evidence>
<dbReference type="InterPro" id="IPR036168">
    <property type="entry name" value="AP2_Mu_C_sf"/>
</dbReference>
<evidence type="ECO:0000256" key="3">
    <source>
        <dbReference type="ARBA" id="ARBA00022927"/>
    </source>
</evidence>
<comment type="subcellular location">
    <subcellularLocation>
        <location evidence="6">Membrane</location>
        <location evidence="6">Coated pit</location>
    </subcellularLocation>
</comment>
<evidence type="ECO:0000256" key="7">
    <source>
        <dbReference type="PIRNR" id="PIRNR005992"/>
    </source>
</evidence>
<dbReference type="FunFam" id="3.30.450.60:FF:000002">
    <property type="entry name" value="AP-2 complex subunit mu, putative"/>
    <property type="match status" value="1"/>
</dbReference>
<dbReference type="PIRSF" id="PIRSF005992">
    <property type="entry name" value="Clathrin_mu"/>
    <property type="match status" value="1"/>
</dbReference>
<dbReference type="Gene3D" id="3.30.450.60">
    <property type="match status" value="1"/>
</dbReference>
<dbReference type="Proteomes" id="UP000030693">
    <property type="component" value="Unassembled WGS sequence"/>
</dbReference>
<evidence type="ECO:0000256" key="2">
    <source>
        <dbReference type="ARBA" id="ARBA00022583"/>
    </source>
</evidence>
<dbReference type="GO" id="GO:0030131">
    <property type="term" value="C:clathrin adaptor complex"/>
    <property type="evidence" value="ECO:0007669"/>
    <property type="project" value="UniProtKB-UniRule"/>
</dbReference>
<dbReference type="InterPro" id="IPR043532">
    <property type="entry name" value="AP2_Mu_N"/>
</dbReference>
<dbReference type="GO" id="GO:0006886">
    <property type="term" value="P:intracellular protein transport"/>
    <property type="evidence" value="ECO:0007669"/>
    <property type="project" value="UniProtKB-UniRule"/>
</dbReference>
<dbReference type="STRING" id="691883.A0A058Z2V0"/>
<keyword evidence="10" id="KW-1185">Reference proteome</keyword>
<dbReference type="AlphaFoldDB" id="A0A058Z2V0"/>
<dbReference type="CDD" id="cd09251">
    <property type="entry name" value="AP-2_Mu2_Cterm"/>
    <property type="match status" value="1"/>
</dbReference>
<keyword evidence="1 7" id="KW-0813">Transport</keyword>
<dbReference type="OrthoDB" id="10259133at2759"/>
<protein>
    <recommendedName>
        <fullName evidence="8">MHD domain-containing protein</fullName>
    </recommendedName>
</protein>